<dbReference type="RefSeq" id="WP_028496908.1">
    <property type="nucleotide sequence ID" value="NZ_FOQZ01000001.1"/>
</dbReference>
<dbReference type="GO" id="GO:0005524">
    <property type="term" value="F:ATP binding"/>
    <property type="evidence" value="ECO:0007669"/>
    <property type="project" value="UniProtKB-KW"/>
</dbReference>
<dbReference type="PROSITE" id="PS50893">
    <property type="entry name" value="ABC_TRANSPORTER_2"/>
    <property type="match status" value="1"/>
</dbReference>
<dbReference type="Proteomes" id="UP000198702">
    <property type="component" value="Unassembled WGS sequence"/>
</dbReference>
<comment type="caution">
    <text evidence="5">The sequence shown here is derived from an EMBL/GenBank/DDBJ whole genome shotgun (WGS) entry which is preliminary data.</text>
</comment>
<dbReference type="Pfam" id="PF00005">
    <property type="entry name" value="ABC_tran"/>
    <property type="match status" value="1"/>
</dbReference>
<dbReference type="SMART" id="SM00382">
    <property type="entry name" value="AAA"/>
    <property type="match status" value="1"/>
</dbReference>
<proteinExistence type="predicted"/>
<dbReference type="PANTHER" id="PTHR42788:SF13">
    <property type="entry name" value="ALIPHATIC SULFONATES IMPORT ATP-BINDING PROTEIN SSUB"/>
    <property type="match status" value="1"/>
</dbReference>
<organism evidence="5 6">
    <name type="scientific">Microbacterium saccharophilum</name>
    <dbReference type="NCBI Taxonomy" id="1213358"/>
    <lineage>
        <taxon>Bacteria</taxon>
        <taxon>Bacillati</taxon>
        <taxon>Actinomycetota</taxon>
        <taxon>Actinomycetes</taxon>
        <taxon>Micrococcales</taxon>
        <taxon>Microbacteriaceae</taxon>
        <taxon>Microbacterium</taxon>
    </lineage>
</organism>
<dbReference type="AlphaFoldDB" id="A0A7Z7CV91"/>
<evidence type="ECO:0000256" key="1">
    <source>
        <dbReference type="ARBA" id="ARBA00022448"/>
    </source>
</evidence>
<evidence type="ECO:0000259" key="4">
    <source>
        <dbReference type="PROSITE" id="PS50893"/>
    </source>
</evidence>
<dbReference type="InterPro" id="IPR027417">
    <property type="entry name" value="P-loop_NTPase"/>
</dbReference>
<evidence type="ECO:0000256" key="3">
    <source>
        <dbReference type="ARBA" id="ARBA00022840"/>
    </source>
</evidence>
<evidence type="ECO:0000313" key="6">
    <source>
        <dbReference type="Proteomes" id="UP000198702"/>
    </source>
</evidence>
<dbReference type="InterPro" id="IPR050166">
    <property type="entry name" value="ABC_transporter_ATP-bind"/>
</dbReference>
<dbReference type="InterPro" id="IPR003439">
    <property type="entry name" value="ABC_transporter-like_ATP-bd"/>
</dbReference>
<protein>
    <submittedName>
        <fullName evidence="5">NitT/TauT family transport system ATP-binding protein</fullName>
    </submittedName>
</protein>
<keyword evidence="2" id="KW-0547">Nucleotide-binding</keyword>
<dbReference type="Gene3D" id="3.40.50.300">
    <property type="entry name" value="P-loop containing nucleotide triphosphate hydrolases"/>
    <property type="match status" value="1"/>
</dbReference>
<evidence type="ECO:0000313" key="5">
    <source>
        <dbReference type="EMBL" id="SFI18056.1"/>
    </source>
</evidence>
<dbReference type="PANTHER" id="PTHR42788">
    <property type="entry name" value="TAURINE IMPORT ATP-BINDING PROTEIN-RELATED"/>
    <property type="match status" value="1"/>
</dbReference>
<keyword evidence="1" id="KW-0813">Transport</keyword>
<feature type="domain" description="ABC transporter" evidence="4">
    <location>
        <begin position="4"/>
        <end position="236"/>
    </location>
</feature>
<reference evidence="5 6" key="1">
    <citation type="submission" date="2016-10" db="EMBL/GenBank/DDBJ databases">
        <authorList>
            <person name="Varghese N."/>
            <person name="Submissions S."/>
        </authorList>
    </citation>
    <scope>NUCLEOTIDE SEQUENCE [LARGE SCALE GENOMIC DNA]</scope>
    <source>
        <strain evidence="5 6">UNC380MFSha3.1</strain>
    </source>
</reference>
<keyword evidence="3 5" id="KW-0067">ATP-binding</keyword>
<evidence type="ECO:0000256" key="2">
    <source>
        <dbReference type="ARBA" id="ARBA00022741"/>
    </source>
</evidence>
<dbReference type="SUPFAM" id="SSF52540">
    <property type="entry name" value="P-loop containing nucleoside triphosphate hydrolases"/>
    <property type="match status" value="1"/>
</dbReference>
<dbReference type="EMBL" id="FOQZ01000001">
    <property type="protein sequence ID" value="SFI18056.1"/>
    <property type="molecule type" value="Genomic_DNA"/>
</dbReference>
<gene>
    <name evidence="5" type="ORF">SAMN04487751_0149</name>
</gene>
<accession>A0A7Z7CV91</accession>
<dbReference type="GO" id="GO:0016887">
    <property type="term" value="F:ATP hydrolysis activity"/>
    <property type="evidence" value="ECO:0007669"/>
    <property type="project" value="InterPro"/>
</dbReference>
<dbReference type="CDD" id="cd03293">
    <property type="entry name" value="ABC_NrtD_SsuB_transporters"/>
    <property type="match status" value="1"/>
</dbReference>
<name>A0A7Z7CV91_9MICO</name>
<dbReference type="InterPro" id="IPR003593">
    <property type="entry name" value="AAA+_ATPase"/>
</dbReference>
<sequence>MLAIDAVGVAKAYLDDAFRPIPVIKDLSFSVADGEFVSIVGPSGCGKSTMFNMIAGLLEPTAGTISVLGESVTGPSPHLGYMMQKDLLLPWRTVAENIELGLEVKGQTRRERRAVSLDYLSRFNMSEFADAMPETLSGGMRQRVALMRTLAMEPEVVLLDEPFSALDYQTRLVLEDEILSILTDLGKSAILITHDIGEAVAMSDRVLVVAKRPTYVKADIPVGLVREYGTTTQARAASEYPAVFSQIWDLLDVQMSRR</sequence>